<dbReference type="Gene3D" id="2.60.40.3710">
    <property type="match status" value="1"/>
</dbReference>
<dbReference type="SMART" id="SM01359">
    <property type="entry name" value="A2M_N_2"/>
    <property type="match status" value="1"/>
</dbReference>
<dbReference type="Gene3D" id="2.60.40.1930">
    <property type="match status" value="1"/>
</dbReference>
<comment type="caution">
    <text evidence="6">The sequence shown here is derived from an EMBL/GenBank/DDBJ whole genome shotgun (WGS) entry which is preliminary data.</text>
</comment>
<sequence length="2009" mass="220928">MDLLRFLLLLPLRLLRGLLAGMALVLRPLLGQISWSAPAWMPATGRWIRHRPLRAAGTLVAALVLGAGGWFGWQWYQNRPKPVEPLRITWSVDAPAITDYTQQPIVIHPLTVNFSGSAAPIEQVGKPVTTGVVMQPATKGQWTWVDDHTLRFTPAEDWPVGRHYEVRFDTAKAFAGHVLMADDHFSFDTVAFSAKAERGEFYQDPQDATAKKTILPVTFNYPVDTADFEKRINVGLAQRGSRDTVLKYTVTYDQYKLHAWIHSQPLSLPRDESSVNYNIDKGVRSVRGGDGVADAIKAQIRVPGLYSLTIDGIDPTLVDNEKYEPEQVLVVNVGGTVRDSELAGLTKAWILPARKAGVERASDAPPYDWTTADVGDAELRQAQPLKLELVPTENDYEAVQSFKYHAEPGQRIYVRVDKGLKSFGGYILGKPSAAVVEVPNYPKLLRFMADGSLLSISGSKRISVVSRNLPGLRMEIGRVLPDQLQHLVSLNQGSYARPELSYAFSEDHIVERFEQKRSFPKGDPAKAHYEGIDLGQYLKEGKRGVFLLHLSSYDAVAEKKREDARKAAENEPQAAPRNDSADAESDGEEAEQGEMSENDVDDSSVPTDTRMIVVTDLGMLVKRSLDGSQDVFVQSIRTGQPVAGANVAVLAVNGQTLFNETTSADGVVHFPTFKGLEREKQPTLYVVKKADDLSFLPIGGSTSYDRKLDFSRFDVGGERNAQNDGQLSAYLFSDRGIYRPGDTFHVGLIVRAASWTRSVVGIPLQAEIVDPRGMTVKQLPMSMDATGFGELEYAPAETAPTGTWTVNLYIVKDGKAGAQIGSTTVQVKEFLPDRMKVEARLAGQVSEGWVKPDQVKGIVDAMNLFGTPAANRRVEASLTLRPAWPAFRSWKDYHFYDPRRAKEGYEEPLQDGKTDDKGHAEFDLDLKKYADATYQLYFLAKAYEPEGGRSVAAAAQTLVSNNDWLVGYKAVDNLDYVNRDTPRSVHLVAIDHTAKAMALKELKARLVERRYISVLTKQDSGVYKYQSKLKEITVNEQALSLPAEGMDYALPTDKPGNYALVILRSSDGIEVNRVEYSVAGAANVSRSLDRNAELQLNLSKEDYAPGETVDIAIRAPYAGSGLITIERDKVYAHAWFHADTSSSVQHITVPASFEGNGYINVQYIRDPSSDEIFMSPLSYGVVPFSVNLDARRNAIKVDAPAVVKPGETVTLKLSAPQPTRAVVFAVDEGILQVARYKLGDPLKFFFRKRMLEVGTSQILDLILPDFEKLMAMAAPGGDADAAIGRQLNPFKRKRDKPVAYWSGIIDVNGETELRYQVPDYFNGKLRVMAVAVSPERIGTFEGATTVRGDFVLSPNVPTTLAPGDEVEVSVGVANNLTGLGGKQVPVAVTLKTGPQLQVVGTPTQNVSLGEMREGVVTFRVKATDKLGSGNLSFVAGYADKSARQSVDVSVRPASAYRTQVDVGRVDANSKVDQPDLRRMYGEYASRDAAISNIPVVLSGGLTSYLINFQHYCSEQIVSSAMPRLVLSKWPQVKVFADALQPKLEGKKLSNEEALAQFLDVLHTRQNGQGGFGLWSATPDADPFVSTYAMHFLLEARERGMTVPRDMFDAGNRYLHQLAADDTLDGLDLVRQRAYAVYLLTRQGNVTTNDLAAVQKRLQEAYPDQWRNDLAAAWLAASYQLLKQDKQAAQLMAGPQKLLERTSADKDYRYGYYYDPLIRDASTLYLLSKHFPERAKALSPRVMENLTWPLAHGWYNTLSSSMTMLALDTYATQAGGDLDKLHIDEVHADGSVKAIASSQGNLLQAGSWDAAVNRLRFTNESALTAWRVVSQGGYDRDVANKAIKDGLEITRDYTDVNGKAIDQVTLGQEVDVHLKIRATGNDGVGNVAIVDLLPGGFEPVIQPPPVVTDQSSNGDAQEDAGGDSTAKPGEWRSPIGVGKATWRLEYADIREDRVVLYGDALPDVGEFVYRIKATNAGKFIVPPAYGESLYDRRVQARTAGGAILNVVRQP</sequence>
<feature type="domain" description="Alpha-2-macroglobulin bait region" evidence="4">
    <location>
        <begin position="1094"/>
        <end position="1233"/>
    </location>
</feature>
<dbReference type="InterPro" id="IPR002890">
    <property type="entry name" value="MG2"/>
</dbReference>
<dbReference type="Pfam" id="PF17962">
    <property type="entry name" value="bMG6"/>
    <property type="match status" value="1"/>
</dbReference>
<dbReference type="InterPro" id="IPR011625">
    <property type="entry name" value="A2M_N_BRD"/>
</dbReference>
<dbReference type="Pfam" id="PF01835">
    <property type="entry name" value="MG2"/>
    <property type="match status" value="1"/>
</dbReference>
<evidence type="ECO:0000313" key="6">
    <source>
        <dbReference type="EMBL" id="RAO74965.1"/>
    </source>
</evidence>
<evidence type="ECO:0000256" key="3">
    <source>
        <dbReference type="SAM" id="MobiDB-lite"/>
    </source>
</evidence>
<dbReference type="Pfam" id="PF11974">
    <property type="entry name" value="bMG3"/>
    <property type="match status" value="1"/>
</dbReference>
<dbReference type="Gene3D" id="1.50.10.20">
    <property type="match status" value="1"/>
</dbReference>
<gene>
    <name evidence="6" type="ORF">CA260_12655</name>
</gene>
<feature type="domain" description="Alpha-2-macroglobulin" evidence="5">
    <location>
        <begin position="1298"/>
        <end position="1390"/>
    </location>
</feature>
<evidence type="ECO:0000259" key="5">
    <source>
        <dbReference type="SMART" id="SM01360"/>
    </source>
</evidence>
<dbReference type="GO" id="GO:0004866">
    <property type="term" value="F:endopeptidase inhibitor activity"/>
    <property type="evidence" value="ECO:0007669"/>
    <property type="project" value="InterPro"/>
</dbReference>
<dbReference type="PANTHER" id="PTHR40094:SF1">
    <property type="entry name" value="UBIQUITIN DOMAIN-CONTAINING PROTEIN"/>
    <property type="match status" value="1"/>
</dbReference>
<proteinExistence type="inferred from homology"/>
<dbReference type="RefSeq" id="WP_111983465.1">
    <property type="nucleotide sequence ID" value="NZ_NFZS01000004.1"/>
</dbReference>
<dbReference type="SMART" id="SM01360">
    <property type="entry name" value="A2M"/>
    <property type="match status" value="1"/>
</dbReference>
<dbReference type="EMBL" id="NFZS01000004">
    <property type="protein sequence ID" value="RAO74965.1"/>
    <property type="molecule type" value="Genomic_DNA"/>
</dbReference>
<dbReference type="InterPro" id="IPR001599">
    <property type="entry name" value="Macroglobln_a2"/>
</dbReference>
<feature type="region of interest" description="Disordered" evidence="3">
    <location>
        <begin position="561"/>
        <end position="607"/>
    </location>
</feature>
<protein>
    <submittedName>
        <fullName evidence="6">Alpha-2-macroglobulin</fullName>
    </submittedName>
</protein>
<dbReference type="Pfam" id="PF00207">
    <property type="entry name" value="A2M"/>
    <property type="match status" value="1"/>
</dbReference>
<keyword evidence="2" id="KW-0732">Signal</keyword>
<dbReference type="OrthoDB" id="9767116at2"/>
<dbReference type="InterPro" id="IPR041462">
    <property type="entry name" value="Bact_A2M_MG6"/>
</dbReference>
<dbReference type="InterPro" id="IPR021868">
    <property type="entry name" value="Alpha_2_Macroglob_MG3"/>
</dbReference>
<dbReference type="InterPro" id="IPR041246">
    <property type="entry name" value="Bact_MG10"/>
</dbReference>
<dbReference type="InterPro" id="IPR041203">
    <property type="entry name" value="Bact_A2M_MG5"/>
</dbReference>
<dbReference type="InterPro" id="IPR008930">
    <property type="entry name" value="Terpenoid_cyclase/PrenylTrfase"/>
</dbReference>
<evidence type="ECO:0000313" key="7">
    <source>
        <dbReference type="Proteomes" id="UP000248926"/>
    </source>
</evidence>
<name>A0A328P345_9GAMM</name>
<evidence type="ECO:0000256" key="1">
    <source>
        <dbReference type="ARBA" id="ARBA00010556"/>
    </source>
</evidence>
<dbReference type="Pfam" id="PF07703">
    <property type="entry name" value="A2M_BRD"/>
    <property type="match status" value="1"/>
</dbReference>
<dbReference type="Pfam" id="PF17972">
    <property type="entry name" value="bMG5"/>
    <property type="match status" value="1"/>
</dbReference>
<evidence type="ECO:0000256" key="2">
    <source>
        <dbReference type="ARBA" id="ARBA00022729"/>
    </source>
</evidence>
<dbReference type="Proteomes" id="UP000248926">
    <property type="component" value="Unassembled WGS sequence"/>
</dbReference>
<organism evidence="6 7">
    <name type="scientific">Dyella jiangningensis</name>
    <dbReference type="NCBI Taxonomy" id="1379159"/>
    <lineage>
        <taxon>Bacteria</taxon>
        <taxon>Pseudomonadati</taxon>
        <taxon>Pseudomonadota</taxon>
        <taxon>Gammaproteobacteria</taxon>
        <taxon>Lysobacterales</taxon>
        <taxon>Rhodanobacteraceae</taxon>
        <taxon>Dyella</taxon>
    </lineage>
</organism>
<dbReference type="Pfam" id="PF17973">
    <property type="entry name" value="bMG10"/>
    <property type="match status" value="1"/>
</dbReference>
<accession>A0A328P345</accession>
<dbReference type="PANTHER" id="PTHR40094">
    <property type="entry name" value="ALPHA-2-MACROGLOBULIN HOMOLOG"/>
    <property type="match status" value="1"/>
</dbReference>
<dbReference type="InterPro" id="IPR051802">
    <property type="entry name" value="YfhM-like"/>
</dbReference>
<evidence type="ECO:0000259" key="4">
    <source>
        <dbReference type="SMART" id="SM01359"/>
    </source>
</evidence>
<dbReference type="SUPFAM" id="SSF48239">
    <property type="entry name" value="Terpenoid cyclases/Protein prenyltransferases"/>
    <property type="match status" value="1"/>
</dbReference>
<comment type="similarity">
    <text evidence="1">Belongs to the protease inhibitor I39 (alpha-2-macroglobulin) family. Bacterial alpha-2-macroglobulin subfamily.</text>
</comment>
<reference evidence="6 7" key="1">
    <citation type="journal article" date="2018" name="Genet. Mol. Biol.">
        <title>The genome sequence of Dyella jiangningensis FCAV SCS01 from a lignocellulose-decomposing microbial consortium metagenome reveals potential for biotechnological applications.</title>
        <authorList>
            <person name="Desiderato J.G."/>
            <person name="Alvarenga D.O."/>
            <person name="Constancio M.T.L."/>
            <person name="Alves L.M.C."/>
            <person name="Varani A.M."/>
        </authorList>
    </citation>
    <scope>NUCLEOTIDE SEQUENCE [LARGE SCALE GENOMIC DNA]</scope>
    <source>
        <strain evidence="6 7">FCAV SCS01</strain>
    </source>
</reference>
<keyword evidence="7" id="KW-1185">Reference proteome</keyword>
<feature type="compositionally biased region" description="Acidic residues" evidence="3">
    <location>
        <begin position="581"/>
        <end position="602"/>
    </location>
</feature>
<dbReference type="CDD" id="cd02891">
    <property type="entry name" value="A2M_like"/>
    <property type="match status" value="1"/>
</dbReference>
<feature type="region of interest" description="Disordered" evidence="3">
    <location>
        <begin position="1900"/>
        <end position="1932"/>
    </location>
</feature>